<comment type="caution">
    <text evidence="4">The sequence shown here is derived from an EMBL/GenBank/DDBJ whole genome shotgun (WGS) entry which is preliminary data.</text>
</comment>
<reference evidence="5" key="1">
    <citation type="journal article" date="2019" name="Int. J. Syst. Evol. Microbiol.">
        <title>The Global Catalogue of Microorganisms (GCM) 10K type strain sequencing project: providing services to taxonomists for standard genome sequencing and annotation.</title>
        <authorList>
            <consortium name="The Broad Institute Genomics Platform"/>
            <consortium name="The Broad Institute Genome Sequencing Center for Infectious Disease"/>
            <person name="Wu L."/>
            <person name="Ma J."/>
        </authorList>
    </citation>
    <scope>NUCLEOTIDE SEQUENCE [LARGE SCALE GENOMIC DNA]</scope>
    <source>
        <strain evidence="5">CGMCC 4.7152</strain>
    </source>
</reference>
<keyword evidence="2" id="KW-1133">Transmembrane helix</keyword>
<accession>A0ABV9VUC1</accession>
<keyword evidence="4" id="KW-0328">Glycosyltransferase</keyword>
<organism evidence="4 5">
    <name type="scientific">Dactylosporangium cerinum</name>
    <dbReference type="NCBI Taxonomy" id="1434730"/>
    <lineage>
        <taxon>Bacteria</taxon>
        <taxon>Bacillati</taxon>
        <taxon>Actinomycetota</taxon>
        <taxon>Actinomycetes</taxon>
        <taxon>Micromonosporales</taxon>
        <taxon>Micromonosporaceae</taxon>
        <taxon>Dactylosporangium</taxon>
    </lineage>
</organism>
<dbReference type="RefSeq" id="WP_380116493.1">
    <property type="nucleotide sequence ID" value="NZ_JBHSIU010000019.1"/>
</dbReference>
<feature type="transmembrane region" description="Helical" evidence="2">
    <location>
        <begin position="271"/>
        <end position="297"/>
    </location>
</feature>
<dbReference type="InterPro" id="IPR029044">
    <property type="entry name" value="Nucleotide-diphossugar_trans"/>
</dbReference>
<keyword evidence="2" id="KW-0472">Membrane</keyword>
<evidence type="ECO:0000256" key="1">
    <source>
        <dbReference type="ARBA" id="ARBA00006739"/>
    </source>
</evidence>
<dbReference type="PANTHER" id="PTHR48090:SF8">
    <property type="entry name" value="GLYCOSYLTRANSFERASE CSBB-RELATED"/>
    <property type="match status" value="1"/>
</dbReference>
<dbReference type="Gene3D" id="3.90.550.10">
    <property type="entry name" value="Spore Coat Polysaccharide Biosynthesis Protein SpsA, Chain A"/>
    <property type="match status" value="1"/>
</dbReference>
<feature type="domain" description="Glycosyltransferase 2-like" evidence="3">
    <location>
        <begin position="13"/>
        <end position="174"/>
    </location>
</feature>
<evidence type="ECO:0000313" key="4">
    <source>
        <dbReference type="EMBL" id="MFC4999938.1"/>
    </source>
</evidence>
<feature type="transmembrane region" description="Helical" evidence="2">
    <location>
        <begin position="238"/>
        <end position="259"/>
    </location>
</feature>
<dbReference type="GO" id="GO:0016757">
    <property type="term" value="F:glycosyltransferase activity"/>
    <property type="evidence" value="ECO:0007669"/>
    <property type="project" value="UniProtKB-KW"/>
</dbReference>
<evidence type="ECO:0000313" key="5">
    <source>
        <dbReference type="Proteomes" id="UP001595912"/>
    </source>
</evidence>
<dbReference type="EC" id="2.4.-.-" evidence="4"/>
<keyword evidence="5" id="KW-1185">Reference proteome</keyword>
<evidence type="ECO:0000259" key="3">
    <source>
        <dbReference type="Pfam" id="PF00535"/>
    </source>
</evidence>
<protein>
    <submittedName>
        <fullName evidence="4">Glycosyltransferase family 2 protein</fullName>
        <ecNumber evidence="4">2.4.-.-</ecNumber>
    </submittedName>
</protein>
<dbReference type="Pfam" id="PF00535">
    <property type="entry name" value="Glycos_transf_2"/>
    <property type="match status" value="1"/>
</dbReference>
<comment type="similarity">
    <text evidence="1">Belongs to the glycosyltransferase 2 family.</text>
</comment>
<gene>
    <name evidence="4" type="ORF">ACFPIJ_19110</name>
</gene>
<dbReference type="CDD" id="cd04187">
    <property type="entry name" value="DPM1_like_bac"/>
    <property type="match status" value="1"/>
</dbReference>
<dbReference type="PANTHER" id="PTHR48090">
    <property type="entry name" value="UNDECAPRENYL-PHOSPHATE 4-DEOXY-4-FORMAMIDO-L-ARABINOSE TRANSFERASE-RELATED"/>
    <property type="match status" value="1"/>
</dbReference>
<keyword evidence="2" id="KW-0812">Transmembrane</keyword>
<proteinExistence type="inferred from homology"/>
<dbReference type="EMBL" id="JBHSIU010000019">
    <property type="protein sequence ID" value="MFC4999938.1"/>
    <property type="molecule type" value="Genomic_DNA"/>
</dbReference>
<sequence length="331" mass="36269">MYSLSVYSLSVYSLIVPVYRNEGSIPDLLAAVEDLYDALDHRLEAVVVVDGSPDGSAELLQALLPRQRYPATLVLLSRNFGSFAAIRVGLQHATGEYFAVMAADLQEPPELALEFFRTLAADEHDVVVGTREGRADPLGSRLAAGVFWGVYRRLVVPDMPPGGVDIFGCNRAFRDCLLECEEANTSLVALLFWLGFRRKQVAYTRRARVHGGSGWTLRKKVTYLMDSVFAFTDLPVRVLMTFGLTGLLVSLTLGAVVLSARLAGLFDVPGYAATILVVLFFGGINALGLGVVGSYAWRGYENTKRRPLAVAARELRYTGIHHTAVLQGRQR</sequence>
<evidence type="ECO:0000256" key="2">
    <source>
        <dbReference type="SAM" id="Phobius"/>
    </source>
</evidence>
<dbReference type="SUPFAM" id="SSF53448">
    <property type="entry name" value="Nucleotide-diphospho-sugar transferases"/>
    <property type="match status" value="1"/>
</dbReference>
<dbReference type="InterPro" id="IPR050256">
    <property type="entry name" value="Glycosyltransferase_2"/>
</dbReference>
<keyword evidence="4" id="KW-0808">Transferase</keyword>
<dbReference type="InterPro" id="IPR001173">
    <property type="entry name" value="Glyco_trans_2-like"/>
</dbReference>
<name>A0ABV9VUC1_9ACTN</name>
<dbReference type="Proteomes" id="UP001595912">
    <property type="component" value="Unassembled WGS sequence"/>
</dbReference>